<feature type="signal peptide" evidence="2">
    <location>
        <begin position="1"/>
        <end position="17"/>
    </location>
</feature>
<evidence type="ECO:0000313" key="3">
    <source>
        <dbReference type="EMBL" id="CAK9037449.1"/>
    </source>
</evidence>
<name>A0ABP0LH58_9DINO</name>
<feature type="region of interest" description="Disordered" evidence="1">
    <location>
        <begin position="23"/>
        <end position="68"/>
    </location>
</feature>
<evidence type="ECO:0000313" key="4">
    <source>
        <dbReference type="Proteomes" id="UP001642484"/>
    </source>
</evidence>
<protein>
    <recommendedName>
        <fullName evidence="5">Secreted protein</fullName>
    </recommendedName>
</protein>
<feature type="compositionally biased region" description="Polar residues" evidence="1">
    <location>
        <begin position="28"/>
        <end position="39"/>
    </location>
</feature>
<sequence>MRPGGLVLSILLALLVAHRTFVPGAAPSTPTQRTSTQLTRPPHGASTTARAEGGGPERPPGNRNGSRSPRWCHSLPGFLCGCWDFDLHLPSG</sequence>
<keyword evidence="4" id="KW-1185">Reference proteome</keyword>
<evidence type="ECO:0000256" key="2">
    <source>
        <dbReference type="SAM" id="SignalP"/>
    </source>
</evidence>
<keyword evidence="2" id="KW-0732">Signal</keyword>
<dbReference type="EMBL" id="CAXAMN010012180">
    <property type="protein sequence ID" value="CAK9037449.1"/>
    <property type="molecule type" value="Genomic_DNA"/>
</dbReference>
<dbReference type="Proteomes" id="UP001642484">
    <property type="component" value="Unassembled WGS sequence"/>
</dbReference>
<gene>
    <name evidence="3" type="ORF">CCMP2556_LOCUS20677</name>
</gene>
<reference evidence="3 4" key="1">
    <citation type="submission" date="2024-02" db="EMBL/GenBank/DDBJ databases">
        <authorList>
            <person name="Chen Y."/>
            <person name="Shah S."/>
            <person name="Dougan E. K."/>
            <person name="Thang M."/>
            <person name="Chan C."/>
        </authorList>
    </citation>
    <scope>NUCLEOTIDE SEQUENCE [LARGE SCALE GENOMIC DNA]</scope>
</reference>
<evidence type="ECO:0008006" key="5">
    <source>
        <dbReference type="Google" id="ProtNLM"/>
    </source>
</evidence>
<accession>A0ABP0LH58</accession>
<comment type="caution">
    <text evidence="3">The sequence shown here is derived from an EMBL/GenBank/DDBJ whole genome shotgun (WGS) entry which is preliminary data.</text>
</comment>
<evidence type="ECO:0000256" key="1">
    <source>
        <dbReference type="SAM" id="MobiDB-lite"/>
    </source>
</evidence>
<organism evidence="3 4">
    <name type="scientific">Durusdinium trenchii</name>
    <dbReference type="NCBI Taxonomy" id="1381693"/>
    <lineage>
        <taxon>Eukaryota</taxon>
        <taxon>Sar</taxon>
        <taxon>Alveolata</taxon>
        <taxon>Dinophyceae</taxon>
        <taxon>Suessiales</taxon>
        <taxon>Symbiodiniaceae</taxon>
        <taxon>Durusdinium</taxon>
    </lineage>
</organism>
<feature type="chain" id="PRO_5047396748" description="Secreted protein" evidence="2">
    <location>
        <begin position="18"/>
        <end position="92"/>
    </location>
</feature>
<proteinExistence type="predicted"/>